<evidence type="ECO:0000259" key="8">
    <source>
        <dbReference type="Pfam" id="PF04545"/>
    </source>
</evidence>
<feature type="domain" description="RNA polymerase sigma-70 region 2" evidence="7">
    <location>
        <begin position="327"/>
        <end position="393"/>
    </location>
</feature>
<keyword evidence="5" id="KW-0804">Transcription</keyword>
<dbReference type="InterPro" id="IPR007624">
    <property type="entry name" value="RNA_pol_sigma70_r3"/>
</dbReference>
<name>A0A3S4N790_9MAGN</name>
<dbReference type="CDD" id="cd06171">
    <property type="entry name" value="Sigma70_r4"/>
    <property type="match status" value="1"/>
</dbReference>
<keyword evidence="2" id="KW-0805">Transcription regulation</keyword>
<evidence type="ECO:0000313" key="9">
    <source>
        <dbReference type="EMBL" id="RWR73571.1"/>
    </source>
</evidence>
<dbReference type="InterPro" id="IPR000943">
    <property type="entry name" value="RNA_pol_sigma70"/>
</dbReference>
<evidence type="ECO:0000256" key="2">
    <source>
        <dbReference type="ARBA" id="ARBA00023015"/>
    </source>
</evidence>
<dbReference type="OrthoDB" id="206108at2759"/>
<dbReference type="PANTHER" id="PTHR30603">
    <property type="entry name" value="RNA POLYMERASE SIGMA FACTOR RPO"/>
    <property type="match status" value="1"/>
</dbReference>
<gene>
    <name evidence="9" type="ORF">CKAN_00186500</name>
</gene>
<dbReference type="Pfam" id="PF04545">
    <property type="entry name" value="Sigma70_r4"/>
    <property type="match status" value="1"/>
</dbReference>
<dbReference type="InterPro" id="IPR007630">
    <property type="entry name" value="RNA_pol_sigma70_r4"/>
</dbReference>
<sequence>MGIGFLLDWKWVFPIQSNFLSISSSSSSRQQSSSLRGKEASFESAKMSTLSLIPEESETRYKDSLKQYICPDGALRSIESSYAAARGMKMNIGEKEACVDSHNAFCDINMPVLVDNSVHLVSSTSDNNTHFNLLMENLKEIEETFADSDSVRLERDILIQIGRLGALKLFHACLSRTLKAPDAIKVAFPLTNHSKDSPISSPMKSRMNNVTVFSGKKSRRKSMRERVAEKVAKISDLPLHSKSVNLVRQLTKSSNPKSRRFAVARNEMEMAKGLKELTNLERIRSTLEERIGRGASLTSWARAAGIDEKVLQQRLHFGWHCRDNLLKSARSLVLYIARNYRRRGISLEDLLQAGNIGVLQGAERFDHTRGYRFSTYVQYWIRKSMSSLIAQHSKGIKIPVTLNDIIEQTKKARRSLYKSNGTFPRDEEIAKLAGFSIASIRLANKCSRAIGSIDQKIGDCMHVKFKEFTPDTTLKTPEEIVMKQHMQKEIQEILEHLHPRERQVLVLRFGLEDGNRRSLEEIGKLFHVSKEWIRKIEKAALTKVRNEELKTRLKHYVEY</sequence>
<dbReference type="PANTHER" id="PTHR30603:SF13">
    <property type="entry name" value="RNA POLYMERASE SIGMA FACTOR SIGC"/>
    <property type="match status" value="1"/>
</dbReference>
<dbReference type="SUPFAM" id="SSF88946">
    <property type="entry name" value="Sigma2 domain of RNA polymerase sigma factors"/>
    <property type="match status" value="1"/>
</dbReference>
<dbReference type="Pfam" id="PF04539">
    <property type="entry name" value="Sigma70_r3"/>
    <property type="match status" value="1"/>
</dbReference>
<evidence type="ECO:0000256" key="3">
    <source>
        <dbReference type="ARBA" id="ARBA00023082"/>
    </source>
</evidence>
<keyword evidence="3" id="KW-0731">Sigma factor</keyword>
<dbReference type="PRINTS" id="PR00046">
    <property type="entry name" value="SIGMA70FCT"/>
</dbReference>
<dbReference type="SUPFAM" id="SSF88659">
    <property type="entry name" value="Sigma3 and sigma4 domains of RNA polymerase sigma factors"/>
    <property type="match status" value="2"/>
</dbReference>
<dbReference type="Gene3D" id="1.20.120.1810">
    <property type="match status" value="1"/>
</dbReference>
<comment type="similarity">
    <text evidence="1">Belongs to the sigma-70 factor family.</text>
</comment>
<dbReference type="GO" id="GO:0006352">
    <property type="term" value="P:DNA-templated transcription initiation"/>
    <property type="evidence" value="ECO:0007669"/>
    <property type="project" value="InterPro"/>
</dbReference>
<feature type="domain" description="RNA polymerase sigma-70 region 4" evidence="8">
    <location>
        <begin position="494"/>
        <end position="546"/>
    </location>
</feature>
<dbReference type="GO" id="GO:0016987">
    <property type="term" value="F:sigma factor activity"/>
    <property type="evidence" value="ECO:0007669"/>
    <property type="project" value="UniProtKB-KW"/>
</dbReference>
<evidence type="ECO:0000256" key="5">
    <source>
        <dbReference type="ARBA" id="ARBA00023163"/>
    </source>
</evidence>
<organism evidence="9 10">
    <name type="scientific">Cinnamomum micranthum f. kanehirae</name>
    <dbReference type="NCBI Taxonomy" id="337451"/>
    <lineage>
        <taxon>Eukaryota</taxon>
        <taxon>Viridiplantae</taxon>
        <taxon>Streptophyta</taxon>
        <taxon>Embryophyta</taxon>
        <taxon>Tracheophyta</taxon>
        <taxon>Spermatophyta</taxon>
        <taxon>Magnoliopsida</taxon>
        <taxon>Magnoliidae</taxon>
        <taxon>Laurales</taxon>
        <taxon>Lauraceae</taxon>
        <taxon>Cinnamomum</taxon>
    </lineage>
</organism>
<dbReference type="Gene3D" id="1.10.10.10">
    <property type="entry name" value="Winged helix-like DNA-binding domain superfamily/Winged helix DNA-binding domain"/>
    <property type="match status" value="2"/>
</dbReference>
<dbReference type="InterPro" id="IPR050239">
    <property type="entry name" value="Sigma-70_RNA_pol_init_factors"/>
</dbReference>
<dbReference type="STRING" id="337451.A0A3S4N790"/>
<evidence type="ECO:0000259" key="7">
    <source>
        <dbReference type="Pfam" id="PF04542"/>
    </source>
</evidence>
<dbReference type="InterPro" id="IPR014284">
    <property type="entry name" value="RNA_pol_sigma-70_dom"/>
</dbReference>
<accession>A0A3S4N790</accession>
<dbReference type="Proteomes" id="UP000283530">
    <property type="component" value="Unassembled WGS sequence"/>
</dbReference>
<reference evidence="9 10" key="1">
    <citation type="journal article" date="2019" name="Nat. Plants">
        <title>Stout camphor tree genome fills gaps in understanding of flowering plant genome evolution.</title>
        <authorList>
            <person name="Chaw S.M."/>
            <person name="Liu Y.C."/>
            <person name="Wu Y.W."/>
            <person name="Wang H.Y."/>
            <person name="Lin C.I."/>
            <person name="Wu C.S."/>
            <person name="Ke H.M."/>
            <person name="Chang L.Y."/>
            <person name="Hsu C.Y."/>
            <person name="Yang H.T."/>
            <person name="Sudianto E."/>
            <person name="Hsu M.H."/>
            <person name="Wu K.P."/>
            <person name="Wang L.N."/>
            <person name="Leebens-Mack J.H."/>
            <person name="Tsai I.J."/>
        </authorList>
    </citation>
    <scope>NUCLEOTIDE SEQUENCE [LARGE SCALE GENOMIC DNA]</scope>
    <source>
        <strain evidence="10">cv. Chaw 1501</strain>
        <tissue evidence="9">Young leaves</tissue>
    </source>
</reference>
<dbReference type="Pfam" id="PF04542">
    <property type="entry name" value="Sigma70_r2"/>
    <property type="match status" value="1"/>
</dbReference>
<evidence type="ECO:0000256" key="4">
    <source>
        <dbReference type="ARBA" id="ARBA00023125"/>
    </source>
</evidence>
<comment type="caution">
    <text evidence="9">The sequence shown here is derived from an EMBL/GenBank/DDBJ whole genome shotgun (WGS) entry which is preliminary data.</text>
</comment>
<feature type="domain" description="RNA polymerase sigma-70 region 3" evidence="6">
    <location>
        <begin position="408"/>
        <end position="479"/>
    </location>
</feature>
<evidence type="ECO:0000256" key="1">
    <source>
        <dbReference type="ARBA" id="ARBA00007788"/>
    </source>
</evidence>
<evidence type="ECO:0000259" key="6">
    <source>
        <dbReference type="Pfam" id="PF04539"/>
    </source>
</evidence>
<dbReference type="InterPro" id="IPR013325">
    <property type="entry name" value="RNA_pol_sigma_r2"/>
</dbReference>
<dbReference type="InterPro" id="IPR036388">
    <property type="entry name" value="WH-like_DNA-bd_sf"/>
</dbReference>
<dbReference type="GO" id="GO:0003677">
    <property type="term" value="F:DNA binding"/>
    <property type="evidence" value="ECO:0007669"/>
    <property type="project" value="UniProtKB-KW"/>
</dbReference>
<dbReference type="AlphaFoldDB" id="A0A3S4N790"/>
<keyword evidence="4" id="KW-0238">DNA-binding</keyword>
<dbReference type="InterPro" id="IPR007627">
    <property type="entry name" value="RNA_pol_sigma70_r2"/>
</dbReference>
<dbReference type="NCBIfam" id="TIGR02937">
    <property type="entry name" value="sigma70-ECF"/>
    <property type="match status" value="1"/>
</dbReference>
<dbReference type="EMBL" id="QPKB01000001">
    <property type="protein sequence ID" value="RWR73571.1"/>
    <property type="molecule type" value="Genomic_DNA"/>
</dbReference>
<proteinExistence type="inferred from homology"/>
<dbReference type="InterPro" id="IPR013324">
    <property type="entry name" value="RNA_pol_sigma_r3/r4-like"/>
</dbReference>
<protein>
    <submittedName>
        <fullName evidence="9">RNA polymerase sigma-70</fullName>
    </submittedName>
</protein>
<evidence type="ECO:0000313" key="10">
    <source>
        <dbReference type="Proteomes" id="UP000283530"/>
    </source>
</evidence>
<keyword evidence="10" id="KW-1185">Reference proteome</keyword>